<proteinExistence type="predicted"/>
<dbReference type="Pfam" id="PF13584">
    <property type="entry name" value="BatD"/>
    <property type="match status" value="1"/>
</dbReference>
<dbReference type="Proteomes" id="UP001202134">
    <property type="component" value="Unassembled WGS sequence"/>
</dbReference>
<gene>
    <name evidence="3" type="ORF">L2737_00735</name>
</gene>
<dbReference type="PANTHER" id="PTHR40940:SF1">
    <property type="entry name" value="PROTEIN BATD"/>
    <property type="match status" value="1"/>
</dbReference>
<dbReference type="PANTHER" id="PTHR40940">
    <property type="entry name" value="PROTEIN BATD-RELATED"/>
    <property type="match status" value="1"/>
</dbReference>
<keyword evidence="1" id="KW-1133">Transmembrane helix</keyword>
<reference evidence="3 4" key="1">
    <citation type="submission" date="2022-01" db="EMBL/GenBank/DDBJ databases">
        <title>Whole genome-based taxonomy of the Shewanellaceae.</title>
        <authorList>
            <person name="Martin-Rodriguez A.J."/>
        </authorList>
    </citation>
    <scope>NUCLEOTIDE SEQUENCE [LARGE SCALE GENOMIC DNA]</scope>
    <source>
        <strain evidence="3 4">DSM 24955</strain>
    </source>
</reference>
<evidence type="ECO:0000256" key="2">
    <source>
        <dbReference type="SAM" id="SignalP"/>
    </source>
</evidence>
<dbReference type="RefSeq" id="WP_248954441.1">
    <property type="nucleotide sequence ID" value="NZ_JAKIKU010000001.1"/>
</dbReference>
<dbReference type="InterPro" id="IPR025738">
    <property type="entry name" value="BatD"/>
</dbReference>
<protein>
    <submittedName>
        <fullName evidence="3">BatD family protein</fullName>
    </submittedName>
</protein>
<evidence type="ECO:0000313" key="4">
    <source>
        <dbReference type="Proteomes" id="UP001202134"/>
    </source>
</evidence>
<keyword evidence="1" id="KW-0812">Transmembrane</keyword>
<keyword evidence="1" id="KW-0472">Membrane</keyword>
<accession>A0ABT0KJ46</accession>
<sequence>MNMSLNKLNPLLCLICLISLVSFSASAVTVSDLQHQKMLTIETWLSSEADSNRADLNQASQQSDSAKGEALLTTVVGEQITLNIKLGTNRWFTRGTQIDNIELPNVMSKQREQFSVNSTQRINGETWSFQLWQISLYPQAPGRYQVPELGLSVEVMTPSDGKVSGKLVSQAQLFESIIPDASLPDDNWFSSPDVNIEQQWQQSNSPVYVGDSLTRTVTIKAADTLSVLIGDIIPQTANEQFQTYSDPVQLFDSEQRGDYLSTRIEQQVYIVQQGGELIFDDVVIRWWDTVNKEMKQQVLEGKVVIVKHTLTSWLKYYRNTLIVMTCLVIGLISLFMAMARYYQSHQKPIGWLYLQAVKAKTWPKVRRLLYYKVRQSNQQLTLFDGVKQQNQNLAVNIQQLDPSKANSKPLTKRSAYTLWFAVKTDEEKPQSRLIRRFLTKVFPKALPQLTKYSNQDPESK</sequence>
<keyword evidence="4" id="KW-1185">Reference proteome</keyword>
<evidence type="ECO:0000256" key="1">
    <source>
        <dbReference type="SAM" id="Phobius"/>
    </source>
</evidence>
<name>A0ABT0KJ46_9GAMM</name>
<evidence type="ECO:0000313" key="3">
    <source>
        <dbReference type="EMBL" id="MCL1043858.1"/>
    </source>
</evidence>
<organism evidence="3 4">
    <name type="scientific">Shewanella electrodiphila</name>
    <dbReference type="NCBI Taxonomy" id="934143"/>
    <lineage>
        <taxon>Bacteria</taxon>
        <taxon>Pseudomonadati</taxon>
        <taxon>Pseudomonadota</taxon>
        <taxon>Gammaproteobacteria</taxon>
        <taxon>Alteromonadales</taxon>
        <taxon>Shewanellaceae</taxon>
        <taxon>Shewanella</taxon>
    </lineage>
</organism>
<comment type="caution">
    <text evidence="3">The sequence shown here is derived from an EMBL/GenBank/DDBJ whole genome shotgun (WGS) entry which is preliminary data.</text>
</comment>
<feature type="chain" id="PRO_5047096718" evidence="2">
    <location>
        <begin position="28"/>
        <end position="460"/>
    </location>
</feature>
<dbReference type="EMBL" id="JAKIKU010000001">
    <property type="protein sequence ID" value="MCL1043858.1"/>
    <property type="molecule type" value="Genomic_DNA"/>
</dbReference>
<feature type="signal peptide" evidence="2">
    <location>
        <begin position="1"/>
        <end position="27"/>
    </location>
</feature>
<feature type="transmembrane region" description="Helical" evidence="1">
    <location>
        <begin position="321"/>
        <end position="342"/>
    </location>
</feature>
<keyword evidence="2" id="KW-0732">Signal</keyword>